<evidence type="ECO:0000256" key="5">
    <source>
        <dbReference type="ARBA" id="ARBA00023043"/>
    </source>
</evidence>
<evidence type="ECO:0000256" key="2">
    <source>
        <dbReference type="ARBA" id="ARBA00022692"/>
    </source>
</evidence>
<dbReference type="SUPFAM" id="SSF48403">
    <property type="entry name" value="Ankyrin repeat"/>
    <property type="match status" value="1"/>
</dbReference>
<evidence type="ECO:0000256" key="4">
    <source>
        <dbReference type="ARBA" id="ARBA00022989"/>
    </source>
</evidence>
<dbReference type="PROSITE" id="PS50088">
    <property type="entry name" value="ANK_REPEAT"/>
    <property type="match status" value="1"/>
</dbReference>
<dbReference type="InterPro" id="IPR036770">
    <property type="entry name" value="Ankyrin_rpt-contain_sf"/>
</dbReference>
<dbReference type="Proteomes" id="UP000797356">
    <property type="component" value="Chromosome 14"/>
</dbReference>
<dbReference type="EMBL" id="CM017885">
    <property type="protein sequence ID" value="KAG1368029.1"/>
    <property type="molecule type" value="Genomic_DNA"/>
</dbReference>
<feature type="transmembrane region" description="Helical" evidence="9">
    <location>
        <begin position="271"/>
        <end position="298"/>
    </location>
</feature>
<keyword evidence="12" id="KW-1185">Reference proteome</keyword>
<dbReference type="Gene3D" id="1.25.40.20">
    <property type="entry name" value="Ankyrin repeat-containing domain"/>
    <property type="match status" value="1"/>
</dbReference>
<comment type="subcellular location">
    <subcellularLocation>
        <location evidence="1">Membrane</location>
        <topology evidence="1">Multi-pass membrane protein</topology>
    </subcellularLocation>
</comment>
<reference evidence="11" key="1">
    <citation type="journal article" date="2017" name="Gigascience">
        <title>The genome draft of coconut (Cocos nucifera).</title>
        <authorList>
            <person name="Xiao Y."/>
            <person name="Xu P."/>
            <person name="Fan H."/>
            <person name="Baudouin L."/>
            <person name="Xia W."/>
            <person name="Bocs S."/>
            <person name="Xu J."/>
            <person name="Li Q."/>
            <person name="Guo A."/>
            <person name="Zhou L."/>
            <person name="Li J."/>
            <person name="Wu Y."/>
            <person name="Ma Z."/>
            <person name="Armero A."/>
            <person name="Issali A.E."/>
            <person name="Liu N."/>
            <person name="Peng M."/>
            <person name="Yang Y."/>
        </authorList>
    </citation>
    <scope>NUCLEOTIDE SEQUENCE</scope>
    <source>
        <tissue evidence="11">Spear leaf of Hainan Tall coconut</tissue>
    </source>
</reference>
<gene>
    <name evidence="11" type="ORF">COCNU_14G004970</name>
</gene>
<feature type="transmembrane region" description="Helical" evidence="9">
    <location>
        <begin position="205"/>
        <end position="228"/>
    </location>
</feature>
<dbReference type="Pfam" id="PF12796">
    <property type="entry name" value="Ank_2"/>
    <property type="match status" value="1"/>
</dbReference>
<accession>A0A8K0IW89</accession>
<evidence type="ECO:0000256" key="9">
    <source>
        <dbReference type="SAM" id="Phobius"/>
    </source>
</evidence>
<proteinExistence type="predicted"/>
<comment type="caution">
    <text evidence="11">The sequence shown here is derived from an EMBL/GenBank/DDBJ whole genome shotgun (WGS) entry which is preliminary data.</text>
</comment>
<evidence type="ECO:0000313" key="12">
    <source>
        <dbReference type="Proteomes" id="UP000797356"/>
    </source>
</evidence>
<evidence type="ECO:0000256" key="6">
    <source>
        <dbReference type="ARBA" id="ARBA00023136"/>
    </source>
</evidence>
<evidence type="ECO:0000256" key="1">
    <source>
        <dbReference type="ARBA" id="ARBA00004141"/>
    </source>
</evidence>
<dbReference type="SMART" id="SM00248">
    <property type="entry name" value="ANK"/>
    <property type="match status" value="2"/>
</dbReference>
<dbReference type="InterPro" id="IPR026961">
    <property type="entry name" value="PGG_dom"/>
</dbReference>
<feature type="transmembrane region" description="Helical" evidence="9">
    <location>
        <begin position="240"/>
        <end position="265"/>
    </location>
</feature>
<feature type="transmembrane region" description="Helical" evidence="9">
    <location>
        <begin position="335"/>
        <end position="355"/>
    </location>
</feature>
<protein>
    <submittedName>
        <fullName evidence="11">Ankyrin repeat-containing protein</fullName>
    </submittedName>
</protein>
<dbReference type="AlphaFoldDB" id="A0A8K0IW89"/>
<dbReference type="InterPro" id="IPR002110">
    <property type="entry name" value="Ankyrin_rpt"/>
</dbReference>
<evidence type="ECO:0000256" key="7">
    <source>
        <dbReference type="PROSITE-ProRule" id="PRU00023"/>
    </source>
</evidence>
<feature type="repeat" description="ANK" evidence="7">
    <location>
        <begin position="26"/>
        <end position="58"/>
    </location>
</feature>
<dbReference type="Pfam" id="PF13962">
    <property type="entry name" value="PGG"/>
    <property type="match status" value="1"/>
</dbReference>
<keyword evidence="3" id="KW-0677">Repeat</keyword>
<feature type="transmembrane region" description="Helical" evidence="9">
    <location>
        <begin position="162"/>
        <end position="185"/>
    </location>
</feature>
<keyword evidence="4 9" id="KW-1133">Transmembrane helix</keyword>
<evidence type="ECO:0000313" key="11">
    <source>
        <dbReference type="EMBL" id="KAG1368029.1"/>
    </source>
</evidence>
<dbReference type="PANTHER" id="PTHR24186">
    <property type="entry name" value="PROTEIN PHOSPHATASE 1 REGULATORY SUBUNIT"/>
    <property type="match status" value="1"/>
</dbReference>
<sequence length="356" mass="38794">MVSLILQFMKADRIESRKVLIARNRDGANALHEAAKYDHEHVVKILMEEDVGLASMLNAAGMSPLYLAIVTGSFDAAKALLQSSSWENNSLASYNAEYCIASCLALIKAHSGPRELHDLKRVESSSNAAKDKPSDDDDKAKEKSSNKEAKEISEQVDLSRNLGIASVLIATVTFAAGFTVPGGYIADDHPGRGTAVLATKYAFKVFLISDAISLVCSIVATCWLMYAGTTTVDRYTRTRVLSWAVSCLWVAFAGMSSAFAMAIYVVLAPRYLSIGILLCFIALGTPLAAHMVAHYNLFSLVRTVGIRRGYGQFIWASIHPHVRKRLGPKLLTGGNLIRSLLRILIGYAIFFLLAMI</sequence>
<organism evidence="11 12">
    <name type="scientific">Cocos nucifera</name>
    <name type="common">Coconut palm</name>
    <dbReference type="NCBI Taxonomy" id="13894"/>
    <lineage>
        <taxon>Eukaryota</taxon>
        <taxon>Viridiplantae</taxon>
        <taxon>Streptophyta</taxon>
        <taxon>Embryophyta</taxon>
        <taxon>Tracheophyta</taxon>
        <taxon>Spermatophyta</taxon>
        <taxon>Magnoliopsida</taxon>
        <taxon>Liliopsida</taxon>
        <taxon>Arecaceae</taxon>
        <taxon>Arecoideae</taxon>
        <taxon>Cocoseae</taxon>
        <taxon>Attaleinae</taxon>
        <taxon>Cocos</taxon>
    </lineage>
</organism>
<name>A0A8K0IW89_COCNU</name>
<evidence type="ECO:0000259" key="10">
    <source>
        <dbReference type="Pfam" id="PF13962"/>
    </source>
</evidence>
<keyword evidence="2 9" id="KW-0812">Transmembrane</keyword>
<feature type="domain" description="PGG" evidence="10">
    <location>
        <begin position="162"/>
        <end position="266"/>
    </location>
</feature>
<dbReference type="GO" id="GO:0005886">
    <property type="term" value="C:plasma membrane"/>
    <property type="evidence" value="ECO:0007669"/>
    <property type="project" value="TreeGrafter"/>
</dbReference>
<evidence type="ECO:0000256" key="3">
    <source>
        <dbReference type="ARBA" id="ARBA00022737"/>
    </source>
</evidence>
<dbReference type="OrthoDB" id="10040922at2759"/>
<dbReference type="PROSITE" id="PS50297">
    <property type="entry name" value="ANK_REP_REGION"/>
    <property type="match status" value="1"/>
</dbReference>
<evidence type="ECO:0000256" key="8">
    <source>
        <dbReference type="SAM" id="MobiDB-lite"/>
    </source>
</evidence>
<feature type="region of interest" description="Disordered" evidence="8">
    <location>
        <begin position="120"/>
        <end position="152"/>
    </location>
</feature>
<keyword evidence="5 7" id="KW-0040">ANK repeat</keyword>
<keyword evidence="6 9" id="KW-0472">Membrane</keyword>
<reference evidence="11" key="2">
    <citation type="submission" date="2019-07" db="EMBL/GenBank/DDBJ databases">
        <authorList>
            <person name="Yang Y."/>
            <person name="Bocs S."/>
            <person name="Baudouin L."/>
        </authorList>
    </citation>
    <scope>NUCLEOTIDE SEQUENCE</scope>
    <source>
        <tissue evidence="11">Spear leaf of Hainan Tall coconut</tissue>
    </source>
</reference>
<dbReference type="PANTHER" id="PTHR24186:SF50">
    <property type="entry name" value="ANKYRIN REPEAT-CONTAINING PROTEIN ITN1-LIKE ISOFORM X1"/>
    <property type="match status" value="1"/>
</dbReference>